<dbReference type="CDD" id="cd01392">
    <property type="entry name" value="HTH_LacI"/>
    <property type="match status" value="1"/>
</dbReference>
<dbReference type="PROSITE" id="PS50932">
    <property type="entry name" value="HTH_LACI_2"/>
    <property type="match status" value="1"/>
</dbReference>
<evidence type="ECO:0000313" key="5">
    <source>
        <dbReference type="EMBL" id="MDP9827825.1"/>
    </source>
</evidence>
<accession>A0ABT9P6Y7</accession>
<organism evidence="5 6">
    <name type="scientific">Kineosporia succinea</name>
    <dbReference type="NCBI Taxonomy" id="84632"/>
    <lineage>
        <taxon>Bacteria</taxon>
        <taxon>Bacillati</taxon>
        <taxon>Actinomycetota</taxon>
        <taxon>Actinomycetes</taxon>
        <taxon>Kineosporiales</taxon>
        <taxon>Kineosporiaceae</taxon>
        <taxon>Kineosporia</taxon>
    </lineage>
</organism>
<keyword evidence="3" id="KW-0804">Transcription</keyword>
<evidence type="ECO:0000256" key="2">
    <source>
        <dbReference type="ARBA" id="ARBA00023125"/>
    </source>
</evidence>
<feature type="domain" description="HTH lacI-type" evidence="4">
    <location>
        <begin position="5"/>
        <end position="59"/>
    </location>
</feature>
<keyword evidence="1" id="KW-0805">Transcription regulation</keyword>
<dbReference type="SUPFAM" id="SSF53822">
    <property type="entry name" value="Periplasmic binding protein-like I"/>
    <property type="match status" value="1"/>
</dbReference>
<proteinExistence type="predicted"/>
<keyword evidence="6" id="KW-1185">Reference proteome</keyword>
<reference evidence="5 6" key="1">
    <citation type="submission" date="2023-07" db="EMBL/GenBank/DDBJ databases">
        <title>Sequencing the genomes of 1000 actinobacteria strains.</title>
        <authorList>
            <person name="Klenk H.-P."/>
        </authorList>
    </citation>
    <scope>NUCLEOTIDE SEQUENCE [LARGE SCALE GENOMIC DNA]</scope>
    <source>
        <strain evidence="5 6">DSM 44388</strain>
    </source>
</reference>
<dbReference type="RefSeq" id="WP_307244367.1">
    <property type="nucleotide sequence ID" value="NZ_JAUSQZ010000001.1"/>
</dbReference>
<dbReference type="InterPro" id="IPR028082">
    <property type="entry name" value="Peripla_BP_I"/>
</dbReference>
<gene>
    <name evidence="5" type="ORF">J2S57_003574</name>
</gene>
<dbReference type="InterPro" id="IPR010982">
    <property type="entry name" value="Lambda_DNA-bd_dom_sf"/>
</dbReference>
<dbReference type="PANTHER" id="PTHR30146">
    <property type="entry name" value="LACI-RELATED TRANSCRIPTIONAL REPRESSOR"/>
    <property type="match status" value="1"/>
</dbReference>
<dbReference type="Proteomes" id="UP001235712">
    <property type="component" value="Unassembled WGS sequence"/>
</dbReference>
<dbReference type="InterPro" id="IPR000843">
    <property type="entry name" value="HTH_LacI"/>
</dbReference>
<sequence>MTDRPTLLDVARRAGVGKSTVSSAFTGSGRISPATRDLVLAAATELGYVPNRAARRLRGGSTGTVGLYLPQTPTRSEYYMKFVFGALEEASKLDLDVTVLTPHRAALPPADGVILADPMIGDAFADRLLSSSLPVVTCERVLSGPPADGTVWSDHGAGATALLDHLRERGSRQPGLVLPGDDGDWTRQWREAWTAWCEEAGVASLIETTDWIPTNAQVTDASSSLLKHVDALVCAPVETANMALPAVRATGKNVLLACGTDSTSAQLGQITALDTTPHQAGLHCARLLHTIIAGGESVSEQLPVRLVHRRST</sequence>
<evidence type="ECO:0000256" key="1">
    <source>
        <dbReference type="ARBA" id="ARBA00023015"/>
    </source>
</evidence>
<protein>
    <submittedName>
        <fullName evidence="5">DNA-binding LacI/PurR family transcriptional regulator</fullName>
    </submittedName>
</protein>
<dbReference type="Pfam" id="PF13377">
    <property type="entry name" value="Peripla_BP_3"/>
    <property type="match status" value="1"/>
</dbReference>
<dbReference type="PANTHER" id="PTHR30146:SF153">
    <property type="entry name" value="LACTOSE OPERON REPRESSOR"/>
    <property type="match status" value="1"/>
</dbReference>
<evidence type="ECO:0000259" key="4">
    <source>
        <dbReference type="PROSITE" id="PS50932"/>
    </source>
</evidence>
<dbReference type="Pfam" id="PF00356">
    <property type="entry name" value="LacI"/>
    <property type="match status" value="1"/>
</dbReference>
<dbReference type="GO" id="GO:0003677">
    <property type="term" value="F:DNA binding"/>
    <property type="evidence" value="ECO:0007669"/>
    <property type="project" value="UniProtKB-KW"/>
</dbReference>
<evidence type="ECO:0000313" key="6">
    <source>
        <dbReference type="Proteomes" id="UP001235712"/>
    </source>
</evidence>
<dbReference type="Gene3D" id="1.10.260.40">
    <property type="entry name" value="lambda repressor-like DNA-binding domains"/>
    <property type="match status" value="1"/>
</dbReference>
<dbReference type="SMART" id="SM00354">
    <property type="entry name" value="HTH_LACI"/>
    <property type="match status" value="1"/>
</dbReference>
<keyword evidence="2 5" id="KW-0238">DNA-binding</keyword>
<dbReference type="EMBL" id="JAUSQZ010000001">
    <property type="protein sequence ID" value="MDP9827825.1"/>
    <property type="molecule type" value="Genomic_DNA"/>
</dbReference>
<evidence type="ECO:0000256" key="3">
    <source>
        <dbReference type="ARBA" id="ARBA00023163"/>
    </source>
</evidence>
<dbReference type="Gene3D" id="3.40.50.2300">
    <property type="match status" value="2"/>
</dbReference>
<comment type="caution">
    <text evidence="5">The sequence shown here is derived from an EMBL/GenBank/DDBJ whole genome shotgun (WGS) entry which is preliminary data.</text>
</comment>
<name>A0ABT9P6Y7_9ACTN</name>
<dbReference type="SUPFAM" id="SSF47413">
    <property type="entry name" value="lambda repressor-like DNA-binding domains"/>
    <property type="match status" value="1"/>
</dbReference>
<dbReference type="InterPro" id="IPR046335">
    <property type="entry name" value="LacI/GalR-like_sensor"/>
</dbReference>